<name>M4T8B9_9TRYP</name>
<keyword evidence="3" id="KW-1003">Cell membrane</keyword>
<reference evidence="11" key="2">
    <citation type="journal article" date="2014" name="Mol. Biochem. Parasitol.">
        <title>Capturing the variant surface glycoprotein repertoire (the VSGnome) of Trypanosoma brucei Lister 427.</title>
        <authorList>
            <person name="Cross G.A."/>
            <person name="Kim H.S."/>
            <person name="Wickstead B."/>
        </authorList>
    </citation>
    <scope>NUCLEOTIDE SEQUENCE</scope>
    <source>
        <strain evidence="11">Lister 427</strain>
    </source>
</reference>
<dbReference type="GO" id="GO:0098552">
    <property type="term" value="C:side of membrane"/>
    <property type="evidence" value="ECO:0007669"/>
    <property type="project" value="UniProtKB-KW"/>
</dbReference>
<comment type="function">
    <text evidence="1">VSG forms a coat on the surface of the parasite. The trypanosome evades the immune response of the host by expressing a series of antigenically distinct VSGs from an estimated 1000 VSG genes.</text>
</comment>
<dbReference type="InterPro" id="IPR025932">
    <property type="entry name" value="Trypano_VSG_B_N_dom"/>
</dbReference>
<dbReference type="Pfam" id="PF13206">
    <property type="entry name" value="VSG_B"/>
    <property type="match status" value="1"/>
</dbReference>
<dbReference type="AlphaFoldDB" id="M4T8B9"/>
<accession>M4T8B9</accession>
<comment type="subcellular location">
    <subcellularLocation>
        <location evidence="2">Cell membrane</location>
        <topology evidence="2">Lipid-anchor</topology>
        <topology evidence="2">GPI-anchor</topology>
    </subcellularLocation>
</comment>
<keyword evidence="6" id="KW-0472">Membrane</keyword>
<feature type="compositionally biased region" description="Low complexity" evidence="9">
    <location>
        <begin position="407"/>
        <end position="417"/>
    </location>
</feature>
<evidence type="ECO:0000256" key="2">
    <source>
        <dbReference type="ARBA" id="ARBA00004609"/>
    </source>
</evidence>
<sequence>PFHNLLEFDELLALNMSLSSPVWQGKFIKNGEEKVNLADTENKDKKSNPTWQPLWENWTKGRQNLKGNTGIAKTVKESDLNKLQGTARTMAQTKVNQVLLHAMELAINDKAAQTAIEIGSKAKIDAKLVEAAYGGEAEKAAYATDGNGLATAKAVAGCDTDGSVSNKQTIAYTMQCLTLQDSVTTAKPLGGTEGPGQWDNANRNLKTEFDKVKKSCPKGTGGELTPDATRQLLRNLRSHIKVIGGSGYLGEFLDTGCTGHSGSGLCVKYTKITDTKDEFNSLTFVKALTDAANLLEARKKAIDKRKQLKEALGLELKRAYNLAAELQLQVQAHATGRVGTQPADEAAATDQNKKNECETISKAADCTTNGNCKWEAVDAKDGLHCKSNTTAAEQQAIQTETGEIPRDGAAADGCAAHGTDKTKCEGDKTSDK</sequence>
<evidence type="ECO:0000313" key="11">
    <source>
        <dbReference type="EMBL" id="AGH59140.1"/>
    </source>
</evidence>
<keyword evidence="8" id="KW-0449">Lipoprotein</keyword>
<dbReference type="VEuPathDB" id="TriTrypDB:Tb1125.3.440"/>
<organism evidence="11">
    <name type="scientific">Trypanosoma brucei</name>
    <dbReference type="NCBI Taxonomy" id="5691"/>
    <lineage>
        <taxon>Eukaryota</taxon>
        <taxon>Discoba</taxon>
        <taxon>Euglenozoa</taxon>
        <taxon>Kinetoplastea</taxon>
        <taxon>Metakinetoplastina</taxon>
        <taxon>Trypanosomatida</taxon>
        <taxon>Trypanosomatidae</taxon>
        <taxon>Trypanosoma</taxon>
    </lineage>
</organism>
<evidence type="ECO:0000256" key="8">
    <source>
        <dbReference type="ARBA" id="ARBA00023288"/>
    </source>
</evidence>
<evidence type="ECO:0000256" key="5">
    <source>
        <dbReference type="ARBA" id="ARBA00022729"/>
    </source>
</evidence>
<evidence type="ECO:0000256" key="1">
    <source>
        <dbReference type="ARBA" id="ARBA00002523"/>
    </source>
</evidence>
<evidence type="ECO:0000256" key="9">
    <source>
        <dbReference type="SAM" id="MobiDB-lite"/>
    </source>
</evidence>
<dbReference type="VEuPathDB" id="TriTrypDB:Tb927.3.440"/>
<evidence type="ECO:0000256" key="3">
    <source>
        <dbReference type="ARBA" id="ARBA00022475"/>
    </source>
</evidence>
<evidence type="ECO:0000256" key="6">
    <source>
        <dbReference type="ARBA" id="ARBA00023136"/>
    </source>
</evidence>
<protein>
    <submittedName>
        <fullName evidence="11">Variant surface glycoprotein 3096</fullName>
    </submittedName>
</protein>
<keyword evidence="7" id="KW-0325">Glycoprotein</keyword>
<feature type="compositionally biased region" description="Basic and acidic residues" evidence="9">
    <location>
        <begin position="418"/>
        <end position="432"/>
    </location>
</feature>
<keyword evidence="5" id="KW-0732">Signal</keyword>
<dbReference type="GO" id="GO:0005886">
    <property type="term" value="C:plasma membrane"/>
    <property type="evidence" value="ECO:0007669"/>
    <property type="project" value="UniProtKB-SubCell"/>
</dbReference>
<evidence type="ECO:0000256" key="7">
    <source>
        <dbReference type="ARBA" id="ARBA00023180"/>
    </source>
</evidence>
<evidence type="ECO:0000256" key="4">
    <source>
        <dbReference type="ARBA" id="ARBA00022622"/>
    </source>
</evidence>
<feature type="domain" description="Trypanosome variant surface glycoprotein B-type N-terminal" evidence="10">
    <location>
        <begin position="8"/>
        <end position="312"/>
    </location>
</feature>
<proteinExistence type="predicted"/>
<evidence type="ECO:0000259" key="10">
    <source>
        <dbReference type="Pfam" id="PF13206"/>
    </source>
</evidence>
<dbReference type="EMBL" id="KC611709">
    <property type="protein sequence ID" value="AGH59140.1"/>
    <property type="molecule type" value="Genomic_DNA"/>
</dbReference>
<feature type="non-terminal residue" evidence="11">
    <location>
        <position position="1"/>
    </location>
</feature>
<reference evidence="11" key="1">
    <citation type="submission" date="2013-02" db="EMBL/GenBank/DDBJ databases">
        <authorList>
            <person name="Cross G.A.M."/>
            <person name="Kim H.-S."/>
            <person name="Wickstead B."/>
        </authorList>
    </citation>
    <scope>NUCLEOTIDE SEQUENCE</scope>
    <source>
        <strain evidence="11">Lister 427</strain>
    </source>
</reference>
<dbReference type="VEuPathDB" id="TriTrypDB:Tb427_000389100"/>
<feature type="region of interest" description="Disordered" evidence="9">
    <location>
        <begin position="400"/>
        <end position="432"/>
    </location>
</feature>
<keyword evidence="4" id="KW-0336">GPI-anchor</keyword>